<accession>A0ABN8LHM0</accession>
<dbReference type="InterPro" id="IPR013087">
    <property type="entry name" value="Znf_C2H2_type"/>
</dbReference>
<evidence type="ECO:0000256" key="1">
    <source>
        <dbReference type="SAM" id="MobiDB-lite"/>
    </source>
</evidence>
<evidence type="ECO:0000313" key="3">
    <source>
        <dbReference type="EMBL" id="CAH3014906.1"/>
    </source>
</evidence>
<comment type="caution">
    <text evidence="3">The sequence shown here is derived from an EMBL/GenBank/DDBJ whole genome shotgun (WGS) entry which is preliminary data.</text>
</comment>
<dbReference type="PANTHER" id="PTHR33845:SF1">
    <property type="entry name" value="C2H2-TYPE DOMAIN-CONTAINING PROTEIN"/>
    <property type="match status" value="1"/>
</dbReference>
<name>A0ABN8LHM0_9CNID</name>
<dbReference type="EMBL" id="CALNXI010000016">
    <property type="protein sequence ID" value="CAH3014906.1"/>
    <property type="molecule type" value="Genomic_DNA"/>
</dbReference>
<proteinExistence type="predicted"/>
<dbReference type="PROSITE" id="PS00028">
    <property type="entry name" value="ZINC_FINGER_C2H2_1"/>
    <property type="match status" value="1"/>
</dbReference>
<sequence length="1158" mass="132047">MATCFLKPREFGDCGEFRGIAELVSLDQCRNDLSQHLSRCHLSRERIMEGELILVRSGLFYTTETQRQKMLVCPKHRAYLGQYWGNQTKLSSCKYPDHKGEHRAVRTDRAFTLKVSREVMEVFGVLVPVGAPICSSCRKAHSKRVSCQSLFHHCHVVMPSCVSYRKSKDKAFAEMREIPPDTPTVSTPLGDFPWTPGQWRKLESVDDDSTGEDKQTFPDQTFEVYNTALAQIAGLSDIKILEPLTFRLKVDWGTATEKEKQMCEEKVDEACRAVCKVIAPSSSEELLKSYVKRASRSDKEVEALTSAYRQAPTKDLKTQILSIYALRYTSNELKAMHAPFEKLSDRQIKKARTHAKTVGVGLEVEKVPHYRVRIDRSKLEHFLDFVDQPYFYQDVSFGTRTVKLDSGQQMVMPNVVRTVGRSTMIEQYHQWCREEDYQPLGRSTLYRILKVREASQRKSLQGLDNTASSGAEGFDTLNKIVDDLEQCGARHKWCEGSRDNLKGAKRYLKTSYRAHCREDSDNLCAEHCREHALSDTQCLEFKTSCTHDHMELCESCDSLRNTLGSVLSEIKGSQDVQFYSRDQQEDMLYDAAQAQDMVLQWKAHILRAENQDRAKTDAVNCLQSDTILIVMDWAMKFIQMKYREKQSEWYGKRGMNWHISCVLSKPADREQLEVTSYVHLFDNCAQDSYTVYAIIKHLLKTLKIANPHISKALLRSDGAGCYHNNNLIAALNEVHVHTGISVLRYDFSEPQFGKDVCDRIISPLKGVVRRFCNEGNDILSAADMREALKVRPVKGCTAAVCEIERTDQEIKVNRIPNFSTFHNFSYEGTGLRMWKAYDIGAGKLVLWSDLDVQVPGAITLKPATNQLQFWDVQPRCVKLQGKTNQSVKLDTETALFECNEAGCSHSFDNYDALQDHINFGNHDPISTNQESVYDKLRREWVRKFSAMSVSEQKPKQPTSAKSTMTATHAESSEAGWALQKPRGSGTRFSENVKSYLQARFDVGVQTGRKSDPVQVSADMRSAKNQDGTRKFSRDEWLTKLQVQAFFSRLAAAQKKQVTQRHVEKDDENTLLDEDLAHLDQQNKDEDVQEVLSQIGLEHPITYDGYDICDLVKTEALSRFTVKELRVMCDHFELPRKSTDKKAALIKHVTDMVEECSCS</sequence>
<dbReference type="Proteomes" id="UP001159427">
    <property type="component" value="Unassembled WGS sequence"/>
</dbReference>
<gene>
    <name evidence="3" type="ORF">PEVE_00008787</name>
</gene>
<reference evidence="3 4" key="1">
    <citation type="submission" date="2022-05" db="EMBL/GenBank/DDBJ databases">
        <authorList>
            <consortium name="Genoscope - CEA"/>
            <person name="William W."/>
        </authorList>
    </citation>
    <scope>NUCLEOTIDE SEQUENCE [LARGE SCALE GENOMIC DNA]</scope>
</reference>
<dbReference type="PANTHER" id="PTHR33845">
    <property type="entry name" value="C2H2-TYPE DOMAIN-CONTAINING PROTEIN"/>
    <property type="match status" value="1"/>
</dbReference>
<feature type="region of interest" description="Disordered" evidence="1">
    <location>
        <begin position="948"/>
        <end position="985"/>
    </location>
</feature>
<evidence type="ECO:0000313" key="4">
    <source>
        <dbReference type="Proteomes" id="UP001159427"/>
    </source>
</evidence>
<keyword evidence="4" id="KW-1185">Reference proteome</keyword>
<protein>
    <recommendedName>
        <fullName evidence="2">C2H2-type domain-containing protein</fullName>
    </recommendedName>
</protein>
<evidence type="ECO:0000259" key="2">
    <source>
        <dbReference type="PROSITE" id="PS00028"/>
    </source>
</evidence>
<organism evidence="3 4">
    <name type="scientific">Porites evermanni</name>
    <dbReference type="NCBI Taxonomy" id="104178"/>
    <lineage>
        <taxon>Eukaryota</taxon>
        <taxon>Metazoa</taxon>
        <taxon>Cnidaria</taxon>
        <taxon>Anthozoa</taxon>
        <taxon>Hexacorallia</taxon>
        <taxon>Scleractinia</taxon>
        <taxon>Fungiina</taxon>
        <taxon>Poritidae</taxon>
        <taxon>Porites</taxon>
    </lineage>
</organism>
<feature type="compositionally biased region" description="Polar residues" evidence="1">
    <location>
        <begin position="948"/>
        <end position="969"/>
    </location>
</feature>
<feature type="domain" description="C2H2-type" evidence="2">
    <location>
        <begin position="898"/>
        <end position="922"/>
    </location>
</feature>